<organism evidence="2 3">
    <name type="scientific">Salinigranum rubrum</name>
    <dbReference type="NCBI Taxonomy" id="755307"/>
    <lineage>
        <taxon>Archaea</taxon>
        <taxon>Methanobacteriati</taxon>
        <taxon>Methanobacteriota</taxon>
        <taxon>Stenosarchaea group</taxon>
        <taxon>Halobacteria</taxon>
        <taxon>Halobacteriales</taxon>
        <taxon>Haloferacaceae</taxon>
        <taxon>Salinigranum</taxon>
    </lineage>
</organism>
<dbReference type="Proteomes" id="UP000236584">
    <property type="component" value="Chromosome"/>
</dbReference>
<reference evidence="2 3" key="1">
    <citation type="submission" date="2018-01" db="EMBL/GenBank/DDBJ databases">
        <title>Complete genome sequence of Salinigranum rubrum GX10T, an extremely halophilic archaeon isolated from a marine solar saltern.</title>
        <authorList>
            <person name="Han S."/>
        </authorList>
    </citation>
    <scope>NUCLEOTIDE SEQUENCE [LARGE SCALE GENOMIC DNA]</scope>
    <source>
        <strain evidence="2 3">GX10</strain>
    </source>
</reference>
<dbReference type="InterPro" id="IPR006311">
    <property type="entry name" value="TAT_signal"/>
</dbReference>
<dbReference type="PROSITE" id="PS51318">
    <property type="entry name" value="TAT"/>
    <property type="match status" value="1"/>
</dbReference>
<dbReference type="Gene3D" id="2.160.20.10">
    <property type="entry name" value="Single-stranded right-handed beta-helix, Pectin lyase-like"/>
    <property type="match status" value="1"/>
</dbReference>
<dbReference type="OrthoDB" id="202667at2157"/>
<feature type="region of interest" description="Disordered" evidence="1">
    <location>
        <begin position="384"/>
        <end position="405"/>
    </location>
</feature>
<proteinExistence type="predicted"/>
<dbReference type="AlphaFoldDB" id="A0A2I8VLE1"/>
<dbReference type="GeneID" id="35593380"/>
<evidence type="ECO:0000256" key="1">
    <source>
        <dbReference type="SAM" id="MobiDB-lite"/>
    </source>
</evidence>
<keyword evidence="3" id="KW-1185">Reference proteome</keyword>
<dbReference type="InterPro" id="IPR012334">
    <property type="entry name" value="Pectin_lyas_fold"/>
</dbReference>
<dbReference type="KEGG" id="srub:C2R22_14770"/>
<dbReference type="RefSeq" id="WP_103426439.1">
    <property type="nucleotide sequence ID" value="NZ_CP026309.1"/>
</dbReference>
<feature type="region of interest" description="Disordered" evidence="1">
    <location>
        <begin position="488"/>
        <end position="512"/>
    </location>
</feature>
<dbReference type="InterPro" id="IPR011050">
    <property type="entry name" value="Pectin_lyase_fold/virulence"/>
</dbReference>
<gene>
    <name evidence="2" type="ORF">C2R22_14770</name>
</gene>
<feature type="compositionally biased region" description="Polar residues" evidence="1">
    <location>
        <begin position="488"/>
        <end position="505"/>
    </location>
</feature>
<dbReference type="EMBL" id="CP026309">
    <property type="protein sequence ID" value="AUV82750.1"/>
    <property type="molecule type" value="Genomic_DNA"/>
</dbReference>
<name>A0A2I8VLE1_9EURY</name>
<feature type="region of interest" description="Disordered" evidence="1">
    <location>
        <begin position="31"/>
        <end position="62"/>
    </location>
</feature>
<evidence type="ECO:0008006" key="4">
    <source>
        <dbReference type="Google" id="ProtNLM"/>
    </source>
</evidence>
<dbReference type="SUPFAM" id="SSF51126">
    <property type="entry name" value="Pectin lyase-like"/>
    <property type="match status" value="1"/>
</dbReference>
<evidence type="ECO:0000313" key="3">
    <source>
        <dbReference type="Proteomes" id="UP000236584"/>
    </source>
</evidence>
<accession>A0A2I8VLE1</accession>
<protein>
    <recommendedName>
        <fullName evidence="4">Right handed beta helix domain-containing protein</fullName>
    </recommendedName>
</protein>
<sequence>MTAPGDSPLSRRRLLQALSVGGIASLAGCGLFTESEPPSDSSPAPTPTAAPSAATSGGPADIPFDRTVNLVDDLGASTDGSEPINSVLSDALERGTRIVVPGGTYALDGPIDVSNRRVGFVGDGDAVFRLPEGFTGKFLRVNDVDAFLFRGIDVDMRGDCRGGMQVRCPTKFHIEDVEYVGRGGLTGQAFNLGVTQPRGTGRLVNVRVPHGGHPDRYDSPNGTPGNGRIGVWAGLEHEGTLRVEQCEFSEFGNNGMYTSRNLGKVQVLDSHFENNNVSSIRLSGKGSYAQGCTVTIDFRRYNGPALTDTEQGFNPRAIMIDGANATEGVPRQKPGAEIRNCAIRLKHIPQGSVVQSAIEQNPAARSLRVRDTLIEIDLERTPAVRRARPGSGPIAWRPRRDVPPKPHWTRLENVTVTGTASKGSAIELNGADGSELVACQVKQPAGARNGVSLSGCENVAVDKGNYVTGGYPFVIESLPEGGCSLQIRNPPQLTPKGSESESGSVHQLGPVESGDTCAVTRELLEGTGSSTVRITGIRDGNVFGTTGN</sequence>
<evidence type="ECO:0000313" key="2">
    <source>
        <dbReference type="EMBL" id="AUV82750.1"/>
    </source>
</evidence>
<feature type="compositionally biased region" description="Low complexity" evidence="1">
    <location>
        <begin position="33"/>
        <end position="61"/>
    </location>
</feature>